<dbReference type="GO" id="GO:0070025">
    <property type="term" value="F:carbon monoxide binding"/>
    <property type="evidence" value="ECO:0007669"/>
    <property type="project" value="TreeGrafter"/>
</dbReference>
<dbReference type="Proteomes" id="UP000839885">
    <property type="component" value="Unassembled WGS sequence"/>
</dbReference>
<dbReference type="InterPro" id="IPR002780">
    <property type="entry name" value="Hyd_form_HypD"/>
</dbReference>
<dbReference type="Pfam" id="PF01924">
    <property type="entry name" value="HypD"/>
    <property type="match status" value="1"/>
</dbReference>
<comment type="caution">
    <text evidence="1">The sequence shown here is derived from an EMBL/GenBank/DDBJ whole genome shotgun (WGS) entry which is preliminary data.</text>
</comment>
<dbReference type="PANTHER" id="PTHR30149">
    <property type="entry name" value="HYDROGENASE PROTEIN ASSEMBLY PROTEIN HYPD"/>
    <property type="match status" value="1"/>
</dbReference>
<dbReference type="Gene3D" id="3.40.50.11750">
    <property type="entry name" value="HypD, alpha/beta domain 1"/>
    <property type="match status" value="1"/>
</dbReference>
<dbReference type="GO" id="GO:0051539">
    <property type="term" value="F:4 iron, 4 sulfur cluster binding"/>
    <property type="evidence" value="ECO:0007669"/>
    <property type="project" value="TreeGrafter"/>
</dbReference>
<dbReference type="EMBL" id="AAGVNP010000193">
    <property type="protein sequence ID" value="EBS4548796.1"/>
    <property type="molecule type" value="Genomic_DNA"/>
</dbReference>
<gene>
    <name evidence="1" type="ORF">DQK32_23465</name>
</gene>
<name>A0A5U9VT05_SALNE</name>
<dbReference type="PANTHER" id="PTHR30149:SF0">
    <property type="entry name" value="HYDROGENASE MATURATION FACTOR HYPD"/>
    <property type="match status" value="1"/>
</dbReference>
<organism evidence="1">
    <name type="scientific">Salmonella newport</name>
    <dbReference type="NCBI Taxonomy" id="108619"/>
    <lineage>
        <taxon>Bacteria</taxon>
        <taxon>Pseudomonadati</taxon>
        <taxon>Pseudomonadota</taxon>
        <taxon>Gammaproteobacteria</taxon>
        <taxon>Enterobacterales</taxon>
        <taxon>Enterobacteriaceae</taxon>
        <taxon>Salmonella</taxon>
    </lineage>
</organism>
<dbReference type="AlphaFoldDB" id="A0A5U9VT05"/>
<proteinExistence type="predicted"/>
<dbReference type="GO" id="GO:0005506">
    <property type="term" value="F:iron ion binding"/>
    <property type="evidence" value="ECO:0007669"/>
    <property type="project" value="TreeGrafter"/>
</dbReference>
<sequence length="66" mass="7629">MERPFRIMEVCGGRACSRYLQIRPRPVAAQNFEFIHGPGCLICVWPMGRIESFVEIFSHPKVIFCT</sequence>
<accession>A0A5U9VT05</accession>
<dbReference type="GO" id="GO:0051604">
    <property type="term" value="P:protein maturation"/>
    <property type="evidence" value="ECO:0007669"/>
    <property type="project" value="TreeGrafter"/>
</dbReference>
<protein>
    <submittedName>
        <fullName evidence="1">Uncharacterized protein</fullName>
    </submittedName>
</protein>
<dbReference type="InterPro" id="IPR042243">
    <property type="entry name" value="HypD_1"/>
</dbReference>
<reference evidence="1" key="1">
    <citation type="submission" date="2018-06" db="EMBL/GenBank/DDBJ databases">
        <authorList>
            <person name="Ashton P.M."/>
            <person name="Dallman T."/>
            <person name="Nair S."/>
            <person name="De Pinna E."/>
            <person name="Peters T."/>
            <person name="Grant K."/>
        </authorList>
    </citation>
    <scope>NUCLEOTIDE SEQUENCE [LARGE SCALE GENOMIC DNA]</scope>
    <source>
        <strain evidence="1">160804</strain>
    </source>
</reference>
<evidence type="ECO:0000313" key="1">
    <source>
        <dbReference type="EMBL" id="EBS4548796.1"/>
    </source>
</evidence>